<evidence type="ECO:0000256" key="10">
    <source>
        <dbReference type="SAM" id="Phobius"/>
    </source>
</evidence>
<feature type="compositionally biased region" description="Polar residues" evidence="9">
    <location>
        <begin position="293"/>
        <end position="302"/>
    </location>
</feature>
<accession>A0A8J5MND7</accession>
<evidence type="ECO:0000313" key="13">
    <source>
        <dbReference type="Proteomes" id="UP000747542"/>
    </source>
</evidence>
<evidence type="ECO:0000256" key="1">
    <source>
        <dbReference type="ARBA" id="ARBA00004651"/>
    </source>
</evidence>
<sequence length="423" mass="48340">MVGQVHTDDSEMGIGNVFLTEVRARYITFTVPFDFERACFITPAPRPLPTWMAVSFPFTLNVWILLVGSVLGLTVLVPVFGAGLMVRDYQELHSLSASFLLILAQFSNQSTRRPARTPMQVLVGFIMMCGFVVSVFYSSNLTAFMMVRAVEQPYTSIRQIVQSELQVGGYSDFWLAIFQGSANQDVRSLSQKFFRFDNVTKFLQSIISRQGVLLENTKHLEYLQKTFLTNRVGESSVRLMLEECINPFGVGVMLKRNSPLKSSADTMIQRMREAGLVDKFFKEVLQEARGPATQLSSNTDEATSPPPPDDHHYHHHHHHHQMTEAALPPPTPDDRRLLHHHHQMTEGYITTTTPDRRLHQHHLHHHQLTEATSPPPDDRRLLHHHHHHQMTEAALPPPTPDDRRLLHHHHQMTEGYITTTTTR</sequence>
<organism evidence="12 13">
    <name type="scientific">Homarus americanus</name>
    <name type="common">American lobster</name>
    <dbReference type="NCBI Taxonomy" id="6706"/>
    <lineage>
        <taxon>Eukaryota</taxon>
        <taxon>Metazoa</taxon>
        <taxon>Ecdysozoa</taxon>
        <taxon>Arthropoda</taxon>
        <taxon>Crustacea</taxon>
        <taxon>Multicrustacea</taxon>
        <taxon>Malacostraca</taxon>
        <taxon>Eumalacostraca</taxon>
        <taxon>Eucarida</taxon>
        <taxon>Decapoda</taxon>
        <taxon>Pleocyemata</taxon>
        <taxon>Astacidea</taxon>
        <taxon>Nephropoidea</taxon>
        <taxon>Nephropidae</taxon>
        <taxon>Homarus</taxon>
    </lineage>
</organism>
<comment type="similarity">
    <text evidence="2">Belongs to the glutamate-gated ion channel (TC 1.A.10.1) family.</text>
</comment>
<evidence type="ECO:0000256" key="2">
    <source>
        <dbReference type="ARBA" id="ARBA00008685"/>
    </source>
</evidence>
<comment type="caution">
    <text evidence="12">The sequence shown here is derived from an EMBL/GenBank/DDBJ whole genome shotgun (WGS) entry which is preliminary data.</text>
</comment>
<evidence type="ECO:0000256" key="3">
    <source>
        <dbReference type="ARBA" id="ARBA00022475"/>
    </source>
</evidence>
<name>A0A8J5MND7_HOMAM</name>
<reference evidence="12" key="1">
    <citation type="journal article" date="2021" name="Sci. Adv.">
        <title>The American lobster genome reveals insights on longevity, neural, and immune adaptations.</title>
        <authorList>
            <person name="Polinski J.M."/>
            <person name="Zimin A.V."/>
            <person name="Clark K.F."/>
            <person name="Kohn A.B."/>
            <person name="Sadowski N."/>
            <person name="Timp W."/>
            <person name="Ptitsyn A."/>
            <person name="Khanna P."/>
            <person name="Romanova D.Y."/>
            <person name="Williams P."/>
            <person name="Greenwood S.J."/>
            <person name="Moroz L.L."/>
            <person name="Walt D.R."/>
            <person name="Bodnar A.G."/>
        </authorList>
    </citation>
    <scope>NUCLEOTIDE SEQUENCE</scope>
    <source>
        <strain evidence="12">GMGI-L3</strain>
    </source>
</reference>
<evidence type="ECO:0000313" key="12">
    <source>
        <dbReference type="EMBL" id="KAG7157913.1"/>
    </source>
</evidence>
<dbReference type="PANTHER" id="PTHR42643">
    <property type="entry name" value="IONOTROPIC RECEPTOR 20A-RELATED"/>
    <property type="match status" value="1"/>
</dbReference>
<keyword evidence="4 10" id="KW-0812">Transmembrane</keyword>
<gene>
    <name evidence="12" type="primary">Ir21a-L14</name>
    <name evidence="12" type="ORF">Hamer_G019778</name>
</gene>
<dbReference type="Pfam" id="PF00060">
    <property type="entry name" value="Lig_chan"/>
    <property type="match status" value="1"/>
</dbReference>
<dbReference type="Gene3D" id="1.10.287.70">
    <property type="match status" value="1"/>
</dbReference>
<proteinExistence type="inferred from homology"/>
<evidence type="ECO:0000256" key="8">
    <source>
        <dbReference type="ARBA" id="ARBA00023180"/>
    </source>
</evidence>
<keyword evidence="8" id="KW-0325">Glycoprotein</keyword>
<dbReference type="SUPFAM" id="SSF53850">
    <property type="entry name" value="Periplasmic binding protein-like II"/>
    <property type="match status" value="1"/>
</dbReference>
<feature type="transmembrane region" description="Helical" evidence="10">
    <location>
        <begin position="62"/>
        <end position="86"/>
    </location>
</feature>
<feature type="domain" description="Ionotropic glutamate receptor C-terminal" evidence="11">
    <location>
        <begin position="60"/>
        <end position="202"/>
    </location>
</feature>
<dbReference type="InterPro" id="IPR052192">
    <property type="entry name" value="Insect_Ionotropic_Sensory_Rcpt"/>
</dbReference>
<keyword evidence="5 10" id="KW-1133">Transmembrane helix</keyword>
<dbReference type="Proteomes" id="UP000747542">
    <property type="component" value="Unassembled WGS sequence"/>
</dbReference>
<dbReference type="GO" id="GO:0050906">
    <property type="term" value="P:detection of stimulus involved in sensory perception"/>
    <property type="evidence" value="ECO:0007669"/>
    <property type="project" value="UniProtKB-ARBA"/>
</dbReference>
<evidence type="ECO:0000259" key="11">
    <source>
        <dbReference type="Pfam" id="PF00060"/>
    </source>
</evidence>
<evidence type="ECO:0000256" key="7">
    <source>
        <dbReference type="ARBA" id="ARBA00023170"/>
    </source>
</evidence>
<evidence type="ECO:0000256" key="5">
    <source>
        <dbReference type="ARBA" id="ARBA00022989"/>
    </source>
</evidence>
<dbReference type="InterPro" id="IPR001320">
    <property type="entry name" value="Iontro_rcpt_C"/>
</dbReference>
<evidence type="ECO:0000256" key="9">
    <source>
        <dbReference type="SAM" id="MobiDB-lite"/>
    </source>
</evidence>
<keyword evidence="6 10" id="KW-0472">Membrane</keyword>
<feature type="region of interest" description="Disordered" evidence="9">
    <location>
        <begin position="359"/>
        <end position="405"/>
    </location>
</feature>
<protein>
    <submittedName>
        <fullName evidence="12">Ionotropic receptor 21a-like 14</fullName>
    </submittedName>
</protein>
<keyword evidence="3" id="KW-1003">Cell membrane</keyword>
<dbReference type="EMBL" id="JAHLQT010036095">
    <property type="protein sequence ID" value="KAG7157913.1"/>
    <property type="molecule type" value="Genomic_DNA"/>
</dbReference>
<dbReference type="GO" id="GO:0005886">
    <property type="term" value="C:plasma membrane"/>
    <property type="evidence" value="ECO:0007669"/>
    <property type="project" value="UniProtKB-SubCell"/>
</dbReference>
<dbReference type="PANTHER" id="PTHR42643:SF30">
    <property type="entry name" value="IONOTROPIC RECEPTOR 40A-RELATED"/>
    <property type="match status" value="1"/>
</dbReference>
<comment type="subcellular location">
    <subcellularLocation>
        <location evidence="1">Cell membrane</location>
        <topology evidence="1">Multi-pass membrane protein</topology>
    </subcellularLocation>
</comment>
<evidence type="ECO:0000256" key="4">
    <source>
        <dbReference type="ARBA" id="ARBA00022692"/>
    </source>
</evidence>
<keyword evidence="13" id="KW-1185">Reference proteome</keyword>
<evidence type="ECO:0000256" key="6">
    <source>
        <dbReference type="ARBA" id="ARBA00023136"/>
    </source>
</evidence>
<feature type="transmembrane region" description="Helical" evidence="10">
    <location>
        <begin position="120"/>
        <end position="138"/>
    </location>
</feature>
<dbReference type="AlphaFoldDB" id="A0A8J5MND7"/>
<feature type="region of interest" description="Disordered" evidence="9">
    <location>
        <begin position="290"/>
        <end position="337"/>
    </location>
</feature>
<dbReference type="GO" id="GO:0015276">
    <property type="term" value="F:ligand-gated monoatomic ion channel activity"/>
    <property type="evidence" value="ECO:0007669"/>
    <property type="project" value="InterPro"/>
</dbReference>
<keyword evidence="7 12" id="KW-0675">Receptor</keyword>